<protein>
    <recommendedName>
        <fullName evidence="4">DUF2846 domain-containing protein</fullName>
    </recommendedName>
</protein>
<keyword evidence="3" id="KW-1185">Reference proteome</keyword>
<keyword evidence="1" id="KW-0732">Signal</keyword>
<dbReference type="OrthoDB" id="5514360at2"/>
<dbReference type="EMBL" id="FQXS01000007">
    <property type="protein sequence ID" value="SHH70329.1"/>
    <property type="molecule type" value="Genomic_DNA"/>
</dbReference>
<feature type="signal peptide" evidence="1">
    <location>
        <begin position="1"/>
        <end position="20"/>
    </location>
</feature>
<reference evidence="2 3" key="1">
    <citation type="submission" date="2016-11" db="EMBL/GenBank/DDBJ databases">
        <authorList>
            <person name="Jaros S."/>
            <person name="Januszkiewicz K."/>
            <person name="Wedrychowicz H."/>
        </authorList>
    </citation>
    <scope>NUCLEOTIDE SEQUENCE [LARGE SCALE GENOMIC DNA]</scope>
    <source>
        <strain evidence="2 3">DSM 9705</strain>
    </source>
</reference>
<evidence type="ECO:0000313" key="2">
    <source>
        <dbReference type="EMBL" id="SHH70329.1"/>
    </source>
</evidence>
<evidence type="ECO:0000256" key="1">
    <source>
        <dbReference type="SAM" id="SignalP"/>
    </source>
</evidence>
<proteinExistence type="predicted"/>
<evidence type="ECO:0000313" key="3">
    <source>
        <dbReference type="Proteomes" id="UP000184139"/>
    </source>
</evidence>
<dbReference type="Proteomes" id="UP000184139">
    <property type="component" value="Unassembled WGS sequence"/>
</dbReference>
<evidence type="ECO:0008006" key="4">
    <source>
        <dbReference type="Google" id="ProtNLM"/>
    </source>
</evidence>
<gene>
    <name evidence="2" type="ORF">SAMN02745124_01492</name>
</gene>
<organism evidence="2 3">
    <name type="scientific">Desulfofustis glycolicus DSM 9705</name>
    <dbReference type="NCBI Taxonomy" id="1121409"/>
    <lineage>
        <taxon>Bacteria</taxon>
        <taxon>Pseudomonadati</taxon>
        <taxon>Thermodesulfobacteriota</taxon>
        <taxon>Desulfobulbia</taxon>
        <taxon>Desulfobulbales</taxon>
        <taxon>Desulfocapsaceae</taxon>
        <taxon>Desulfofustis</taxon>
    </lineage>
</organism>
<dbReference type="RefSeq" id="WP_143165942.1">
    <property type="nucleotide sequence ID" value="NZ_FQXS01000007.1"/>
</dbReference>
<name>A0A1M5V4Z8_9BACT</name>
<feature type="chain" id="PRO_5012793555" description="DUF2846 domain-containing protein" evidence="1">
    <location>
        <begin position="21"/>
        <end position="182"/>
    </location>
</feature>
<accession>A0A1M5V4Z8</accession>
<dbReference type="PROSITE" id="PS51257">
    <property type="entry name" value="PROKAR_LIPOPROTEIN"/>
    <property type="match status" value="1"/>
</dbReference>
<dbReference type="AlphaFoldDB" id="A0A1M5V4Z8"/>
<sequence>MKKLLFTVLMLSLLSGCATTSMVSLDQAPDLTPRTDQATLVIVRDTFFGGPIVFWHYLDGTFIGETQGQSYFVTPVSPGPHYVVVTSENTAVAYFDFKPGKTYYLGEGVTMGVWRARTSGFYPLTREAALEAMKSASHLQYDPARGSENMDAVLYQQAIEEYQQDVKENPDSFKEILSYDGV</sequence>